<evidence type="ECO:0000313" key="4">
    <source>
        <dbReference type="EMBL" id="CAF3843443.1"/>
    </source>
</evidence>
<evidence type="ECO:0000313" key="5">
    <source>
        <dbReference type="EMBL" id="CAF4073404.1"/>
    </source>
</evidence>
<dbReference type="GO" id="GO:0008234">
    <property type="term" value="F:cysteine-type peptidase activity"/>
    <property type="evidence" value="ECO:0007669"/>
    <property type="project" value="InterPro"/>
</dbReference>
<dbReference type="PANTHER" id="PTHR12411">
    <property type="entry name" value="CYSTEINE PROTEASE FAMILY C1-RELATED"/>
    <property type="match status" value="1"/>
</dbReference>
<proteinExistence type="inferred from homology"/>
<accession>A0A8S2KIC6</accession>
<dbReference type="Proteomes" id="UP000681967">
    <property type="component" value="Unassembled WGS sequence"/>
</dbReference>
<dbReference type="InterPro" id="IPR013128">
    <property type="entry name" value="Peptidase_C1A"/>
</dbReference>
<evidence type="ECO:0000256" key="1">
    <source>
        <dbReference type="ARBA" id="ARBA00008455"/>
    </source>
</evidence>
<evidence type="ECO:0000313" key="6">
    <source>
        <dbReference type="Proteomes" id="UP000681967"/>
    </source>
</evidence>
<dbReference type="PROSITE" id="PS00639">
    <property type="entry name" value="THIOL_PROTEASE_HIS"/>
    <property type="match status" value="1"/>
</dbReference>
<comment type="caution">
    <text evidence="3">The sequence shown here is derived from an EMBL/GenBank/DDBJ whole genome shotgun (WGS) entry which is preliminary data.</text>
</comment>
<dbReference type="InterPro" id="IPR038765">
    <property type="entry name" value="Papain-like_cys_pep_sf"/>
</dbReference>
<dbReference type="CDD" id="cd02248">
    <property type="entry name" value="Peptidase_C1A"/>
    <property type="match status" value="1"/>
</dbReference>
<dbReference type="Pfam" id="PF00112">
    <property type="entry name" value="Peptidase_C1"/>
    <property type="match status" value="1"/>
</dbReference>
<sequence>MNETDLQSAIATIGPISVAIDASQDSFQFYSSGVYNEPDCSSTQLDHGVLAVGYDAAGSKDYYIVKNSWGTSWGQKGYIWMSRNKKNQCGIATMASYPLV</sequence>
<dbReference type="Proteomes" id="UP000681720">
    <property type="component" value="Unassembled WGS sequence"/>
</dbReference>
<dbReference type="Proteomes" id="UP000676336">
    <property type="component" value="Unassembled WGS sequence"/>
</dbReference>
<dbReference type="SMART" id="SM00645">
    <property type="entry name" value="Pept_C1"/>
    <property type="match status" value="1"/>
</dbReference>
<feature type="domain" description="Peptidase C1A papain C-terminal" evidence="2">
    <location>
        <begin position="1"/>
        <end position="99"/>
    </location>
</feature>
<dbReference type="EMBL" id="CAJOBI010006945">
    <property type="protein sequence ID" value="CAF4073404.1"/>
    <property type="molecule type" value="Genomic_DNA"/>
</dbReference>
<dbReference type="InterPro" id="IPR000668">
    <property type="entry name" value="Peptidase_C1A_C"/>
</dbReference>
<name>A0A8S2KIC6_9BILA</name>
<dbReference type="InterPro" id="IPR039417">
    <property type="entry name" value="Peptidase_C1A_papain-like"/>
</dbReference>
<dbReference type="AlphaFoldDB" id="A0A8S2KIC6"/>
<comment type="similarity">
    <text evidence="1">Belongs to the peptidase C1 family.</text>
</comment>
<evidence type="ECO:0000259" key="2">
    <source>
        <dbReference type="SMART" id="SM00645"/>
    </source>
</evidence>
<protein>
    <recommendedName>
        <fullName evidence="2">Peptidase C1A papain C-terminal domain-containing protein</fullName>
    </recommendedName>
</protein>
<dbReference type="InterPro" id="IPR025660">
    <property type="entry name" value="Pept_his_AS"/>
</dbReference>
<dbReference type="EMBL" id="CAJOBJ010000779">
    <property type="protein sequence ID" value="CAF3843443.1"/>
    <property type="molecule type" value="Genomic_DNA"/>
</dbReference>
<dbReference type="EMBL" id="CAJOBH010001231">
    <property type="protein sequence ID" value="CAF3843080.1"/>
    <property type="molecule type" value="Genomic_DNA"/>
</dbReference>
<dbReference type="Gene3D" id="3.90.70.10">
    <property type="entry name" value="Cysteine proteinases"/>
    <property type="match status" value="1"/>
</dbReference>
<gene>
    <name evidence="3" type="ORF">BYL167_LOCUS5404</name>
    <name evidence="4" type="ORF">GIL414_LOCUS3530</name>
    <name evidence="5" type="ORF">SMN809_LOCUS15877</name>
</gene>
<dbReference type="GO" id="GO:0006508">
    <property type="term" value="P:proteolysis"/>
    <property type="evidence" value="ECO:0007669"/>
    <property type="project" value="InterPro"/>
</dbReference>
<dbReference type="SUPFAM" id="SSF54001">
    <property type="entry name" value="Cysteine proteinases"/>
    <property type="match status" value="1"/>
</dbReference>
<reference evidence="3" key="1">
    <citation type="submission" date="2021-02" db="EMBL/GenBank/DDBJ databases">
        <authorList>
            <person name="Nowell W R."/>
        </authorList>
    </citation>
    <scope>NUCLEOTIDE SEQUENCE</scope>
</reference>
<evidence type="ECO:0000313" key="3">
    <source>
        <dbReference type="EMBL" id="CAF3843080.1"/>
    </source>
</evidence>
<organism evidence="3 6">
    <name type="scientific">Rotaria magnacalcarata</name>
    <dbReference type="NCBI Taxonomy" id="392030"/>
    <lineage>
        <taxon>Eukaryota</taxon>
        <taxon>Metazoa</taxon>
        <taxon>Spiralia</taxon>
        <taxon>Gnathifera</taxon>
        <taxon>Rotifera</taxon>
        <taxon>Eurotatoria</taxon>
        <taxon>Bdelloidea</taxon>
        <taxon>Philodinida</taxon>
        <taxon>Philodinidae</taxon>
        <taxon>Rotaria</taxon>
    </lineage>
</organism>